<evidence type="ECO:0000256" key="4">
    <source>
        <dbReference type="ARBA" id="ARBA00023284"/>
    </source>
</evidence>
<protein>
    <recommendedName>
        <fullName evidence="5">Thioredoxin domain-containing protein</fullName>
    </recommendedName>
</protein>
<keyword evidence="3" id="KW-1015">Disulfide bond</keyword>
<comment type="subcellular location">
    <subcellularLocation>
        <location evidence="1">Cell envelope</location>
    </subcellularLocation>
</comment>
<gene>
    <name evidence="6" type="ORF">SAE01_17450</name>
</gene>
<sequence length="413" mass="47542">MAQHQASNLKSYFTSAINWHRCVPIAAAYISALAARITINIAIMTFKVNATKILLVFLFSCQSDRSLDTVVLKIILTKEKTGHLINKYVYLVDDSQKGVVDSALVKGDTITFTEPYSPGFVPHLVSVQRIDTFQGRPYLRPIGIQNPYIAKTIYSSFYLDKGVTILKPYFTGYNNEHTAFIGSKQNEPFFKNVELQFTKDNGVDRSAIIAKNVSKIKAYRYSIHLLKQLFYYKDKFLNDDLKNQLSFFDDDIKKTPLFESFSEYFTTSSMYDKAFPLIEFENQNGSYQKIHRDGAAYYLIVYWASWCGPCRKEIPDIVDLYTKFNKRGLAITSISIDGDKHNWNTALQQEKMPWQQLIAIDSSKAYIDLHYNIKAIPKAYLFNGKKELIKTFDDALMMTKTIDQLFENAKYTQ</sequence>
<dbReference type="InterPro" id="IPR012336">
    <property type="entry name" value="Thioredoxin-like_fold"/>
</dbReference>
<dbReference type="PROSITE" id="PS51352">
    <property type="entry name" value="THIOREDOXIN_2"/>
    <property type="match status" value="1"/>
</dbReference>
<dbReference type="RefSeq" id="WP_147203372.1">
    <property type="nucleotide sequence ID" value="NZ_BJYT01000005.1"/>
</dbReference>
<name>A0A512BB99_9BACT</name>
<accession>A0A512BB99</accession>
<dbReference type="OrthoDB" id="6399635at2"/>
<organism evidence="6 7">
    <name type="scientific">Segetibacter aerophilus</name>
    <dbReference type="NCBI Taxonomy" id="670293"/>
    <lineage>
        <taxon>Bacteria</taxon>
        <taxon>Pseudomonadati</taxon>
        <taxon>Bacteroidota</taxon>
        <taxon>Chitinophagia</taxon>
        <taxon>Chitinophagales</taxon>
        <taxon>Chitinophagaceae</taxon>
        <taxon>Segetibacter</taxon>
    </lineage>
</organism>
<dbReference type="InterPro" id="IPR036249">
    <property type="entry name" value="Thioredoxin-like_sf"/>
</dbReference>
<evidence type="ECO:0000256" key="1">
    <source>
        <dbReference type="ARBA" id="ARBA00004196"/>
    </source>
</evidence>
<dbReference type="InterPro" id="IPR013766">
    <property type="entry name" value="Thioredoxin_domain"/>
</dbReference>
<dbReference type="EMBL" id="BJYT01000005">
    <property type="protein sequence ID" value="GEO09249.1"/>
    <property type="molecule type" value="Genomic_DNA"/>
</dbReference>
<dbReference type="InterPro" id="IPR050553">
    <property type="entry name" value="Thioredoxin_ResA/DsbE_sf"/>
</dbReference>
<dbReference type="PROSITE" id="PS00194">
    <property type="entry name" value="THIOREDOXIN_1"/>
    <property type="match status" value="1"/>
</dbReference>
<keyword evidence="4" id="KW-0676">Redox-active center</keyword>
<comment type="caution">
    <text evidence="6">The sequence shown here is derived from an EMBL/GenBank/DDBJ whole genome shotgun (WGS) entry which is preliminary data.</text>
</comment>
<dbReference type="Proteomes" id="UP000321513">
    <property type="component" value="Unassembled WGS sequence"/>
</dbReference>
<evidence type="ECO:0000313" key="6">
    <source>
        <dbReference type="EMBL" id="GEO09249.1"/>
    </source>
</evidence>
<evidence type="ECO:0000256" key="2">
    <source>
        <dbReference type="ARBA" id="ARBA00022748"/>
    </source>
</evidence>
<dbReference type="CDD" id="cd02966">
    <property type="entry name" value="TlpA_like_family"/>
    <property type="match status" value="1"/>
</dbReference>
<dbReference type="PANTHER" id="PTHR42852">
    <property type="entry name" value="THIOL:DISULFIDE INTERCHANGE PROTEIN DSBE"/>
    <property type="match status" value="1"/>
</dbReference>
<evidence type="ECO:0000259" key="5">
    <source>
        <dbReference type="PROSITE" id="PS51352"/>
    </source>
</evidence>
<feature type="domain" description="Thioredoxin" evidence="5">
    <location>
        <begin position="269"/>
        <end position="413"/>
    </location>
</feature>
<keyword evidence="2" id="KW-0201">Cytochrome c-type biogenesis</keyword>
<dbReference type="GO" id="GO:0017004">
    <property type="term" value="P:cytochrome complex assembly"/>
    <property type="evidence" value="ECO:0007669"/>
    <property type="project" value="UniProtKB-KW"/>
</dbReference>
<dbReference type="SUPFAM" id="SSF52833">
    <property type="entry name" value="Thioredoxin-like"/>
    <property type="match status" value="1"/>
</dbReference>
<dbReference type="AlphaFoldDB" id="A0A512BB99"/>
<proteinExistence type="predicted"/>
<dbReference type="GO" id="GO:0030313">
    <property type="term" value="C:cell envelope"/>
    <property type="evidence" value="ECO:0007669"/>
    <property type="project" value="UniProtKB-SubCell"/>
</dbReference>
<dbReference type="Pfam" id="PF13905">
    <property type="entry name" value="Thioredoxin_8"/>
    <property type="match status" value="1"/>
</dbReference>
<dbReference type="InterPro" id="IPR017937">
    <property type="entry name" value="Thioredoxin_CS"/>
</dbReference>
<reference evidence="6 7" key="1">
    <citation type="submission" date="2019-07" db="EMBL/GenBank/DDBJ databases">
        <title>Whole genome shotgun sequence of Segetibacter aerophilus NBRC 106135.</title>
        <authorList>
            <person name="Hosoyama A."/>
            <person name="Uohara A."/>
            <person name="Ohji S."/>
            <person name="Ichikawa N."/>
        </authorList>
    </citation>
    <scope>NUCLEOTIDE SEQUENCE [LARGE SCALE GENOMIC DNA]</scope>
    <source>
        <strain evidence="6 7">NBRC 106135</strain>
    </source>
</reference>
<dbReference type="PANTHER" id="PTHR42852:SF6">
    <property type="entry name" value="THIOL:DISULFIDE INTERCHANGE PROTEIN DSBE"/>
    <property type="match status" value="1"/>
</dbReference>
<evidence type="ECO:0000313" key="7">
    <source>
        <dbReference type="Proteomes" id="UP000321513"/>
    </source>
</evidence>
<keyword evidence="7" id="KW-1185">Reference proteome</keyword>
<dbReference type="Gene3D" id="3.40.30.10">
    <property type="entry name" value="Glutaredoxin"/>
    <property type="match status" value="1"/>
</dbReference>
<evidence type="ECO:0000256" key="3">
    <source>
        <dbReference type="ARBA" id="ARBA00023157"/>
    </source>
</evidence>